<sequence>MIPGRKSPWIWAGLAAISVAALAWIFGAPLVFGPVVAVTPVLRADFVQTLVASGHVETPFRVTIGSQITGVVASIQVAEGQRVQAGDTLLTLDDSEARATTVQAEGQVAQAEARIRQIRELTLPSAEQSLVEATATLLSVQQAYERQKTLTANGNGSRAALEEATKNLRVARAQLRSAELQVFTNRVGGSDYVLAESQLSQAQATLAVARSRLSDYRIKTPRDGILIARDVEVGNVVQPGKQLMLVSPSGDAQIIVQIDERNLRLIALGLSALASADAYAKETFPAKIVYINPGVDLQRASVEVKLDVPDPPAYLSQDMTVSVDIEVARRPQALIVAAADIKDINSAHPWVLKAIDGHARRQAVSVGLVSSGKAEILSGLEVGDRVVSASAGPLTDGGPIRPRPSGDGGP</sequence>
<dbReference type="PANTHER" id="PTHR32347">
    <property type="entry name" value="EFFLUX SYSTEM COMPONENT YKNX-RELATED"/>
    <property type="match status" value="1"/>
</dbReference>
<dbReference type="NCBIfam" id="TIGR01730">
    <property type="entry name" value="RND_mfp"/>
    <property type="match status" value="1"/>
</dbReference>
<proteinExistence type="inferred from homology"/>
<dbReference type="Gene3D" id="2.40.30.170">
    <property type="match status" value="1"/>
</dbReference>
<dbReference type="PANTHER" id="PTHR32347:SF29">
    <property type="entry name" value="UPF0194 MEMBRANE PROTEIN YBHG"/>
    <property type="match status" value="1"/>
</dbReference>
<dbReference type="SUPFAM" id="SSF111369">
    <property type="entry name" value="HlyD-like secretion proteins"/>
    <property type="match status" value="2"/>
</dbReference>
<name>A0A418VSS9_9PROT</name>
<dbReference type="OrthoDB" id="9806939at2"/>
<dbReference type="Gene3D" id="2.40.50.100">
    <property type="match status" value="2"/>
</dbReference>
<comment type="caution">
    <text evidence="10">The sequence shown here is derived from an EMBL/GenBank/DDBJ whole genome shotgun (WGS) entry which is preliminary data.</text>
</comment>
<dbReference type="Proteomes" id="UP000283458">
    <property type="component" value="Unassembled WGS sequence"/>
</dbReference>
<accession>A0A418VSS9</accession>
<evidence type="ECO:0000256" key="3">
    <source>
        <dbReference type="ARBA" id="ARBA00010602"/>
    </source>
</evidence>
<organism evidence="10 11">
    <name type="scientific">Azospirillum cavernae</name>
    <dbReference type="NCBI Taxonomy" id="2320860"/>
    <lineage>
        <taxon>Bacteria</taxon>
        <taxon>Pseudomonadati</taxon>
        <taxon>Pseudomonadota</taxon>
        <taxon>Alphaproteobacteria</taxon>
        <taxon>Rhodospirillales</taxon>
        <taxon>Azospirillaceae</taxon>
        <taxon>Azospirillum</taxon>
    </lineage>
</organism>
<keyword evidence="11" id="KW-1185">Reference proteome</keyword>
<evidence type="ECO:0000259" key="8">
    <source>
        <dbReference type="Pfam" id="PF25954"/>
    </source>
</evidence>
<evidence type="ECO:0000256" key="5">
    <source>
        <dbReference type="ARBA" id="ARBA00022764"/>
    </source>
</evidence>
<comment type="subcellular location">
    <subcellularLocation>
        <location evidence="1">Periplasm</location>
    </subcellularLocation>
</comment>
<dbReference type="EMBL" id="QYUL01000003">
    <property type="protein sequence ID" value="RJF79542.1"/>
    <property type="molecule type" value="Genomic_DNA"/>
</dbReference>
<dbReference type="RefSeq" id="WP_119832999.1">
    <property type="nucleotide sequence ID" value="NZ_QYUL01000003.1"/>
</dbReference>
<dbReference type="InterPro" id="IPR006143">
    <property type="entry name" value="RND_pump_MFP"/>
</dbReference>
<dbReference type="InterPro" id="IPR058647">
    <property type="entry name" value="BSH_CzcB-like"/>
</dbReference>
<dbReference type="AlphaFoldDB" id="A0A418VSS9"/>
<keyword evidence="4" id="KW-0732">Signal</keyword>
<dbReference type="Gene3D" id="2.40.420.20">
    <property type="match status" value="1"/>
</dbReference>
<evidence type="ECO:0000256" key="4">
    <source>
        <dbReference type="ARBA" id="ARBA00022729"/>
    </source>
</evidence>
<evidence type="ECO:0000313" key="10">
    <source>
        <dbReference type="EMBL" id="RJF79542.1"/>
    </source>
</evidence>
<feature type="region of interest" description="Disordered" evidence="7">
    <location>
        <begin position="389"/>
        <end position="410"/>
    </location>
</feature>
<keyword evidence="5" id="KW-0574">Periplasm</keyword>
<feature type="domain" description="CusB-like beta-barrel" evidence="8">
    <location>
        <begin position="255"/>
        <end position="326"/>
    </location>
</feature>
<dbReference type="InterPro" id="IPR058792">
    <property type="entry name" value="Beta-barrel_RND_2"/>
</dbReference>
<dbReference type="GO" id="GO:0016020">
    <property type="term" value="C:membrane"/>
    <property type="evidence" value="ECO:0007669"/>
    <property type="project" value="InterPro"/>
</dbReference>
<dbReference type="Gene3D" id="1.10.287.470">
    <property type="entry name" value="Helix hairpin bin"/>
    <property type="match status" value="2"/>
</dbReference>
<dbReference type="Pfam" id="PF25954">
    <property type="entry name" value="Beta-barrel_RND_2"/>
    <property type="match status" value="1"/>
</dbReference>
<reference evidence="10 11" key="1">
    <citation type="submission" date="2018-09" db="EMBL/GenBank/DDBJ databases">
        <authorList>
            <person name="Zhu H."/>
        </authorList>
    </citation>
    <scope>NUCLEOTIDE SEQUENCE [LARGE SCALE GENOMIC DNA]</scope>
    <source>
        <strain evidence="10 11">K2W22B-5</strain>
    </source>
</reference>
<evidence type="ECO:0000256" key="7">
    <source>
        <dbReference type="SAM" id="MobiDB-lite"/>
    </source>
</evidence>
<protein>
    <submittedName>
        <fullName evidence="10">Efflux RND transporter periplasmic adaptor subunit</fullName>
    </submittedName>
</protein>
<feature type="domain" description="CzcB-like barrel-sandwich hybrid" evidence="9">
    <location>
        <begin position="63"/>
        <end position="247"/>
    </location>
</feature>
<dbReference type="GO" id="GO:0042597">
    <property type="term" value="C:periplasmic space"/>
    <property type="evidence" value="ECO:0007669"/>
    <property type="project" value="UniProtKB-SubCell"/>
</dbReference>
<dbReference type="InterPro" id="IPR050465">
    <property type="entry name" value="UPF0194_transport"/>
</dbReference>
<dbReference type="Pfam" id="PF25973">
    <property type="entry name" value="BSH_CzcB"/>
    <property type="match status" value="1"/>
</dbReference>
<evidence type="ECO:0000259" key="9">
    <source>
        <dbReference type="Pfam" id="PF25973"/>
    </source>
</evidence>
<comment type="similarity">
    <text evidence="3">Belongs to the UPF0194 family.</text>
</comment>
<evidence type="ECO:0000313" key="11">
    <source>
        <dbReference type="Proteomes" id="UP000283458"/>
    </source>
</evidence>
<dbReference type="GO" id="GO:0022857">
    <property type="term" value="F:transmembrane transporter activity"/>
    <property type="evidence" value="ECO:0007669"/>
    <property type="project" value="InterPro"/>
</dbReference>
<evidence type="ECO:0000256" key="1">
    <source>
        <dbReference type="ARBA" id="ARBA00004418"/>
    </source>
</evidence>
<evidence type="ECO:0000256" key="6">
    <source>
        <dbReference type="ARBA" id="ARBA00023054"/>
    </source>
</evidence>
<comment type="similarity">
    <text evidence="2">Belongs to the membrane fusion protein (MFP) (TC 8.A.1) family.</text>
</comment>
<gene>
    <name evidence="10" type="ORF">D3877_22550</name>
</gene>
<keyword evidence="6" id="KW-0175">Coiled coil</keyword>
<evidence type="ECO:0000256" key="2">
    <source>
        <dbReference type="ARBA" id="ARBA00009477"/>
    </source>
</evidence>